<name>A0A9Q1I7F5_CONCO</name>
<reference evidence="8" key="1">
    <citation type="journal article" date="2023" name="Science">
        <title>Genome structures resolve the early diversification of teleost fishes.</title>
        <authorList>
            <person name="Parey E."/>
            <person name="Louis A."/>
            <person name="Montfort J."/>
            <person name="Bouchez O."/>
            <person name="Roques C."/>
            <person name="Iampietro C."/>
            <person name="Lluch J."/>
            <person name="Castinel A."/>
            <person name="Donnadieu C."/>
            <person name="Desvignes T."/>
            <person name="Floi Bucao C."/>
            <person name="Jouanno E."/>
            <person name="Wen M."/>
            <person name="Mejri S."/>
            <person name="Dirks R."/>
            <person name="Jansen H."/>
            <person name="Henkel C."/>
            <person name="Chen W.J."/>
            <person name="Zahm M."/>
            <person name="Cabau C."/>
            <person name="Klopp C."/>
            <person name="Thompson A.W."/>
            <person name="Robinson-Rechavi M."/>
            <person name="Braasch I."/>
            <person name="Lecointre G."/>
            <person name="Bobe J."/>
            <person name="Postlethwait J.H."/>
            <person name="Berthelot C."/>
            <person name="Roest Crollius H."/>
            <person name="Guiguen Y."/>
        </authorList>
    </citation>
    <scope>NUCLEOTIDE SEQUENCE</scope>
    <source>
        <strain evidence="8">Concon-B</strain>
    </source>
</reference>
<dbReference type="InterPro" id="IPR037277">
    <property type="entry name" value="Granulin_sf"/>
</dbReference>
<evidence type="ECO:0000313" key="8">
    <source>
        <dbReference type="EMBL" id="KAJ8284443.1"/>
    </source>
</evidence>
<evidence type="ECO:0000256" key="5">
    <source>
        <dbReference type="SAM" id="MobiDB-lite"/>
    </source>
</evidence>
<dbReference type="FunFam" id="2.10.25.160:FF:000001">
    <property type="entry name" value="Granulin precursor"/>
    <property type="match status" value="2"/>
</dbReference>
<dbReference type="GO" id="GO:0005576">
    <property type="term" value="C:extracellular region"/>
    <property type="evidence" value="ECO:0007669"/>
    <property type="project" value="UniProtKB-SubCell"/>
</dbReference>
<dbReference type="InterPro" id="IPR000118">
    <property type="entry name" value="Granulin"/>
</dbReference>
<sequence length="782" mass="83673">MMLKAGVLCTLLALTSALTCPDASVCKDGSTCCQTPSNKYGCCPLPNTVRSFSMIHAVPVNLDFDNICPDKTRCPGEFSCLKTRNGKYSCCPLPQGVSCFDGRHCCPNEYQCSKDGISCTRSAERVEAVICPDQVSECPDETTCCQLPDSSWGCCPLPKAVCCADREHCCPMDTICDLEHSKCVPPSGKPVPMWEKFPARRREAWEDRADAVNTTAVTCPDGKSRCPDHSTCCTQTGGSYGCCPFPDALCCSDRLHCCPAGTRCDLEHGTCRQEERPPAPPRDGYSVECLDHVTTCPDETTCCMLNNGSYGCCPMLQAVCCVDHLHCCPEDTTCDLVHSMCVGASGNITWATKIPGVPLPPVESTGTDVRCDESVSCPDGCTCCKIASGQWACCPLPKAVCCEDHEHCCPQGTVCNLAAETCDDPLGSTAWLEKVPAFSWTSGQTMKQECDPTTTCAGKATCCKDASGKWACCPLPKAVCCEDHIHCCPENTVCNLAAQTCDDPSGSTPWLEKVPAVSEMPDGRTDAQSPAEVKNITCDPSYACPIGSTCCKTEEGIWACCPLPKAVCCDDHEHCCPGGYKCDVVQQTCVRPGGASLPWASKQPALMAEQTQGPAPSSPPHSQQCDSQTTCPRDTTCCYMDKMRKWGCCPLPNAVCCADGDHCCPEGYECHVARTSCQRGSVVIPWYRKEEALGGPAAPTDVKCDAEKSCAAGTTCCLLPSGDWGCCPLVKAVCCSDHLHCCPQGYTCNMTSGTCERKGGRVFQSDFCHHLGLLPLSQGRVL</sequence>
<comment type="subcellular location">
    <subcellularLocation>
        <location evidence="1">Secreted</location>
    </subcellularLocation>
</comment>
<keyword evidence="6" id="KW-0732">Signal</keyword>
<dbReference type="Gene3D" id="2.10.25.160">
    <property type="entry name" value="Granulin"/>
    <property type="match status" value="10"/>
</dbReference>
<proteinExistence type="inferred from homology"/>
<accession>A0A9Q1I7F5</accession>
<comment type="caution">
    <text evidence="8">The sequence shown here is derived from an EMBL/GenBank/DDBJ whole genome shotgun (WGS) entry which is preliminary data.</text>
</comment>
<evidence type="ECO:0000256" key="1">
    <source>
        <dbReference type="ARBA" id="ARBA00004613"/>
    </source>
</evidence>
<dbReference type="AlphaFoldDB" id="A0A9Q1I7F5"/>
<evidence type="ECO:0000256" key="3">
    <source>
        <dbReference type="ARBA" id="ARBA00022525"/>
    </source>
</evidence>
<dbReference type="PANTHER" id="PTHR12274:SF3">
    <property type="entry name" value="PROGRANULIN"/>
    <property type="match status" value="1"/>
</dbReference>
<dbReference type="Pfam" id="PF00396">
    <property type="entry name" value="Granulin"/>
    <property type="match status" value="9"/>
</dbReference>
<gene>
    <name evidence="8" type="ORF">COCON_G00032930</name>
</gene>
<dbReference type="SMART" id="SM00277">
    <property type="entry name" value="GRAN"/>
    <property type="match status" value="10"/>
</dbReference>
<feature type="domain" description="Granulins" evidence="7">
    <location>
        <begin position="481"/>
        <end position="494"/>
    </location>
</feature>
<feature type="domain" description="Granulins" evidence="7">
    <location>
        <begin position="569"/>
        <end position="582"/>
    </location>
</feature>
<keyword evidence="4" id="KW-1015">Disulfide bond</keyword>
<keyword evidence="3" id="KW-0964">Secreted</keyword>
<feature type="domain" description="Granulins" evidence="7">
    <location>
        <begin position="99"/>
        <end position="112"/>
    </location>
</feature>
<feature type="domain" description="Granulins" evidence="7">
    <location>
        <begin position="321"/>
        <end position="334"/>
    </location>
</feature>
<evidence type="ECO:0000256" key="6">
    <source>
        <dbReference type="SAM" id="SignalP"/>
    </source>
</evidence>
<feature type="signal peptide" evidence="6">
    <location>
        <begin position="1"/>
        <end position="17"/>
    </location>
</feature>
<dbReference type="InterPro" id="IPR039036">
    <property type="entry name" value="Granulin_fam"/>
</dbReference>
<feature type="domain" description="Granulins" evidence="7">
    <location>
        <begin position="735"/>
        <end position="748"/>
    </location>
</feature>
<organism evidence="8 9">
    <name type="scientific">Conger conger</name>
    <name type="common">Conger eel</name>
    <name type="synonym">Muraena conger</name>
    <dbReference type="NCBI Taxonomy" id="82655"/>
    <lineage>
        <taxon>Eukaryota</taxon>
        <taxon>Metazoa</taxon>
        <taxon>Chordata</taxon>
        <taxon>Craniata</taxon>
        <taxon>Vertebrata</taxon>
        <taxon>Euteleostomi</taxon>
        <taxon>Actinopterygii</taxon>
        <taxon>Neopterygii</taxon>
        <taxon>Teleostei</taxon>
        <taxon>Anguilliformes</taxon>
        <taxon>Congridae</taxon>
        <taxon>Conger</taxon>
    </lineage>
</organism>
<feature type="domain" description="Granulins" evidence="7">
    <location>
        <begin position="657"/>
        <end position="670"/>
    </location>
</feature>
<dbReference type="PANTHER" id="PTHR12274">
    <property type="entry name" value="GRANULIN"/>
    <property type="match status" value="1"/>
</dbReference>
<feature type="domain" description="Granulins" evidence="7">
    <location>
        <begin position="251"/>
        <end position="264"/>
    </location>
</feature>
<dbReference type="OrthoDB" id="5854875at2759"/>
<evidence type="ECO:0000256" key="4">
    <source>
        <dbReference type="ARBA" id="ARBA00023157"/>
    </source>
</evidence>
<dbReference type="SUPFAM" id="SSF57277">
    <property type="entry name" value="Granulin repeat"/>
    <property type="match status" value="9"/>
</dbReference>
<dbReference type="EMBL" id="JAFJMO010000002">
    <property type="protein sequence ID" value="KAJ8284443.1"/>
    <property type="molecule type" value="Genomic_DNA"/>
</dbReference>
<keyword evidence="9" id="KW-1185">Reference proteome</keyword>
<feature type="chain" id="PRO_5040252678" description="Granulins domain-containing protein" evidence="6">
    <location>
        <begin position="18"/>
        <end position="782"/>
    </location>
</feature>
<evidence type="ECO:0000256" key="2">
    <source>
        <dbReference type="ARBA" id="ARBA00010093"/>
    </source>
</evidence>
<protein>
    <recommendedName>
        <fullName evidence="7">Granulins domain-containing protein</fullName>
    </recommendedName>
</protein>
<evidence type="ECO:0000313" key="9">
    <source>
        <dbReference type="Proteomes" id="UP001152803"/>
    </source>
</evidence>
<feature type="domain" description="Granulins" evidence="7">
    <location>
        <begin position="402"/>
        <end position="415"/>
    </location>
</feature>
<feature type="compositionally biased region" description="Polar residues" evidence="5">
    <location>
        <begin position="609"/>
        <end position="631"/>
    </location>
</feature>
<feature type="region of interest" description="Disordered" evidence="5">
    <location>
        <begin position="606"/>
        <end position="631"/>
    </location>
</feature>
<dbReference type="Proteomes" id="UP001152803">
    <property type="component" value="Unassembled WGS sequence"/>
</dbReference>
<dbReference type="PROSITE" id="PS00799">
    <property type="entry name" value="GRANULINS"/>
    <property type="match status" value="9"/>
</dbReference>
<feature type="domain" description="Granulins" evidence="7">
    <location>
        <begin position="163"/>
        <end position="176"/>
    </location>
</feature>
<comment type="similarity">
    <text evidence="2">Belongs to the granulin family.</text>
</comment>
<evidence type="ECO:0000259" key="7">
    <source>
        <dbReference type="PROSITE" id="PS00799"/>
    </source>
</evidence>